<name>A0A9D4HRQ3_DREPO</name>
<dbReference type="AlphaFoldDB" id="A0A9D4HRQ3"/>
<dbReference type="Proteomes" id="UP000828390">
    <property type="component" value="Unassembled WGS sequence"/>
</dbReference>
<organism evidence="1 2">
    <name type="scientific">Dreissena polymorpha</name>
    <name type="common">Zebra mussel</name>
    <name type="synonym">Mytilus polymorpha</name>
    <dbReference type="NCBI Taxonomy" id="45954"/>
    <lineage>
        <taxon>Eukaryota</taxon>
        <taxon>Metazoa</taxon>
        <taxon>Spiralia</taxon>
        <taxon>Lophotrochozoa</taxon>
        <taxon>Mollusca</taxon>
        <taxon>Bivalvia</taxon>
        <taxon>Autobranchia</taxon>
        <taxon>Heteroconchia</taxon>
        <taxon>Euheterodonta</taxon>
        <taxon>Imparidentia</taxon>
        <taxon>Neoheterodontei</taxon>
        <taxon>Myida</taxon>
        <taxon>Dreissenoidea</taxon>
        <taxon>Dreissenidae</taxon>
        <taxon>Dreissena</taxon>
    </lineage>
</organism>
<protein>
    <submittedName>
        <fullName evidence="1">Uncharacterized protein</fullName>
    </submittedName>
</protein>
<evidence type="ECO:0000313" key="2">
    <source>
        <dbReference type="Proteomes" id="UP000828390"/>
    </source>
</evidence>
<dbReference type="EMBL" id="JAIWYP010000012">
    <property type="protein sequence ID" value="KAH3728575.1"/>
    <property type="molecule type" value="Genomic_DNA"/>
</dbReference>
<keyword evidence="2" id="KW-1185">Reference proteome</keyword>
<reference evidence="1" key="2">
    <citation type="submission" date="2020-11" db="EMBL/GenBank/DDBJ databases">
        <authorList>
            <person name="McCartney M.A."/>
            <person name="Auch B."/>
            <person name="Kono T."/>
            <person name="Mallez S."/>
            <person name="Becker A."/>
            <person name="Gohl D.M."/>
            <person name="Silverstein K.A.T."/>
            <person name="Koren S."/>
            <person name="Bechman K.B."/>
            <person name="Herman A."/>
            <person name="Abrahante J.E."/>
            <person name="Garbe J."/>
        </authorList>
    </citation>
    <scope>NUCLEOTIDE SEQUENCE</scope>
    <source>
        <strain evidence="1">Duluth1</strain>
        <tissue evidence="1">Whole animal</tissue>
    </source>
</reference>
<proteinExistence type="predicted"/>
<accession>A0A9D4HRQ3</accession>
<sequence length="165" mass="18058">MEYDYQTSDGTTNIPSTCDQLYVDTFKARSSDFSSQSSQFTVVCKATHEIPDDTLFTFQFLPNETTGRLITGGGTNTNKVGLPPSGTGLPIKVIYLNMNLLISIYCKCGNVSSLIIIPPQTKFKGVYRSELVCLSVGRSVLSVGSQSGFHLNFTKLGQMLYLDDV</sequence>
<gene>
    <name evidence="1" type="ORF">DPMN_054533</name>
</gene>
<comment type="caution">
    <text evidence="1">The sequence shown here is derived from an EMBL/GenBank/DDBJ whole genome shotgun (WGS) entry which is preliminary data.</text>
</comment>
<reference evidence="1" key="1">
    <citation type="journal article" date="2019" name="bioRxiv">
        <title>The Genome of the Zebra Mussel, Dreissena polymorpha: A Resource for Invasive Species Research.</title>
        <authorList>
            <person name="McCartney M.A."/>
            <person name="Auch B."/>
            <person name="Kono T."/>
            <person name="Mallez S."/>
            <person name="Zhang Y."/>
            <person name="Obille A."/>
            <person name="Becker A."/>
            <person name="Abrahante J.E."/>
            <person name="Garbe J."/>
            <person name="Badalamenti J.P."/>
            <person name="Herman A."/>
            <person name="Mangelson H."/>
            <person name="Liachko I."/>
            <person name="Sullivan S."/>
            <person name="Sone E.D."/>
            <person name="Koren S."/>
            <person name="Silverstein K.A.T."/>
            <person name="Beckman K.B."/>
            <person name="Gohl D.M."/>
        </authorList>
    </citation>
    <scope>NUCLEOTIDE SEQUENCE</scope>
    <source>
        <strain evidence="1">Duluth1</strain>
        <tissue evidence="1">Whole animal</tissue>
    </source>
</reference>
<evidence type="ECO:0000313" key="1">
    <source>
        <dbReference type="EMBL" id="KAH3728575.1"/>
    </source>
</evidence>